<dbReference type="EMBL" id="AJYB01000107">
    <property type="protein sequence ID" value="EIM04991.1"/>
    <property type="molecule type" value="Genomic_DNA"/>
</dbReference>
<organism evidence="1 2">
    <name type="scientific">Planococcus antarcticus DSM 14505</name>
    <dbReference type="NCBI Taxonomy" id="1185653"/>
    <lineage>
        <taxon>Bacteria</taxon>
        <taxon>Bacillati</taxon>
        <taxon>Bacillota</taxon>
        <taxon>Bacilli</taxon>
        <taxon>Bacillales</taxon>
        <taxon>Caryophanaceae</taxon>
        <taxon>Planococcus</taxon>
    </lineage>
</organism>
<sequence>MLKDLDWRSKYMENNKLHIISTGKQKPELLADIVGRIHPYIDSYIFVKKRKQQKKYIKWSSF</sequence>
<gene>
    <name evidence="1" type="ORF">A1A1_18532</name>
</gene>
<proteinExistence type="predicted"/>
<accession>A0AA87LPM3</accession>
<protein>
    <submittedName>
        <fullName evidence="1">Uncharacterized protein</fullName>
    </submittedName>
</protein>
<dbReference type="Proteomes" id="UP000004725">
    <property type="component" value="Unassembled WGS sequence"/>
</dbReference>
<name>A0AA87LPM3_9BACL</name>
<evidence type="ECO:0000313" key="1">
    <source>
        <dbReference type="EMBL" id="EIM04991.1"/>
    </source>
</evidence>
<dbReference type="AlphaFoldDB" id="A0AA87LPM3"/>
<reference evidence="1 2" key="1">
    <citation type="journal article" date="2012" name="J. Bacteriol.">
        <title>Genome Sequence of the Antarctic Psychrophile Bacterium Planococcus antarcticus DSM 14505.</title>
        <authorList>
            <person name="Margolles A."/>
            <person name="Gueimonde M."/>
            <person name="Sanchez B."/>
        </authorList>
    </citation>
    <scope>NUCLEOTIDE SEQUENCE [LARGE SCALE GENOMIC DNA]</scope>
    <source>
        <strain evidence="1 2">DSM 14505</strain>
    </source>
</reference>
<comment type="caution">
    <text evidence="1">The sequence shown here is derived from an EMBL/GenBank/DDBJ whole genome shotgun (WGS) entry which is preliminary data.</text>
</comment>
<evidence type="ECO:0000313" key="2">
    <source>
        <dbReference type="Proteomes" id="UP000004725"/>
    </source>
</evidence>